<name>A0A8J6N9X6_9BACT</name>
<sequence length="100" mass="11221">MFVLANFINALANLINFVLGAYMWVIVGRAIISWVNPDPYNPIVRFLNDVTEPVLARIRRFLPFTSAAGIDFSPIILILMVLFLQSFLVPTLHGIARSFG</sequence>
<keyword evidence="2" id="KW-0472">Membrane</keyword>
<comment type="caution">
    <text evidence="3">The sequence shown here is derived from an EMBL/GenBank/DDBJ whole genome shotgun (WGS) entry which is preliminary data.</text>
</comment>
<evidence type="ECO:0000256" key="1">
    <source>
        <dbReference type="ARBA" id="ARBA00010894"/>
    </source>
</evidence>
<feature type="transmembrane region" description="Helical" evidence="2">
    <location>
        <begin position="7"/>
        <end position="32"/>
    </location>
</feature>
<gene>
    <name evidence="3" type="ORF">H8E41_00715</name>
</gene>
<dbReference type="EMBL" id="JACNJZ010000030">
    <property type="protein sequence ID" value="MBC8316395.1"/>
    <property type="molecule type" value="Genomic_DNA"/>
</dbReference>
<feature type="transmembrane region" description="Helical" evidence="2">
    <location>
        <begin position="72"/>
        <end position="96"/>
    </location>
</feature>
<keyword evidence="2" id="KW-1133">Transmembrane helix</keyword>
<dbReference type="GO" id="GO:0016020">
    <property type="term" value="C:membrane"/>
    <property type="evidence" value="ECO:0007669"/>
    <property type="project" value="InterPro"/>
</dbReference>
<proteinExistence type="inferred from homology"/>
<dbReference type="Pfam" id="PF02325">
    <property type="entry name" value="CCB3_YggT"/>
    <property type="match status" value="1"/>
</dbReference>
<reference evidence="3 4" key="1">
    <citation type="submission" date="2020-08" db="EMBL/GenBank/DDBJ databases">
        <title>Bridging the membrane lipid divide: bacteria of the FCB group superphylum have the potential to synthesize archaeal ether lipids.</title>
        <authorList>
            <person name="Villanueva L."/>
            <person name="Von Meijenfeldt F.A.B."/>
            <person name="Westbye A.B."/>
            <person name="Yadav S."/>
            <person name="Hopmans E.C."/>
            <person name="Dutilh B.E."/>
            <person name="Sinninghe Damste J.S."/>
        </authorList>
    </citation>
    <scope>NUCLEOTIDE SEQUENCE [LARGE SCALE GENOMIC DNA]</scope>
    <source>
        <strain evidence="3">NIOZ-UU47</strain>
    </source>
</reference>
<evidence type="ECO:0000313" key="3">
    <source>
        <dbReference type="EMBL" id="MBC8316395.1"/>
    </source>
</evidence>
<comment type="similarity">
    <text evidence="1">Belongs to the YggT family.</text>
</comment>
<dbReference type="InterPro" id="IPR003425">
    <property type="entry name" value="CCB3/YggT"/>
</dbReference>
<dbReference type="PANTHER" id="PTHR33219">
    <property type="entry name" value="YLMG HOMOLOG PROTEIN 2, CHLOROPLASTIC"/>
    <property type="match status" value="1"/>
</dbReference>
<keyword evidence="2" id="KW-0812">Transmembrane</keyword>
<evidence type="ECO:0000256" key="2">
    <source>
        <dbReference type="SAM" id="Phobius"/>
    </source>
</evidence>
<protein>
    <submittedName>
        <fullName evidence="3">YggT family protein</fullName>
    </submittedName>
</protein>
<dbReference type="PANTHER" id="PTHR33219:SF14">
    <property type="entry name" value="PROTEIN COFACTOR ASSEMBLY OF COMPLEX C SUBUNIT B CCB3, CHLOROPLASTIC-RELATED"/>
    <property type="match status" value="1"/>
</dbReference>
<accession>A0A8J6N9X6</accession>
<dbReference type="Proteomes" id="UP000614424">
    <property type="component" value="Unassembled WGS sequence"/>
</dbReference>
<organism evidence="3 4">
    <name type="scientific">Candidatus Desulfobia pelagia</name>
    <dbReference type="NCBI Taxonomy" id="2841692"/>
    <lineage>
        <taxon>Bacteria</taxon>
        <taxon>Pseudomonadati</taxon>
        <taxon>Thermodesulfobacteriota</taxon>
        <taxon>Desulfobulbia</taxon>
        <taxon>Desulfobulbales</taxon>
        <taxon>Desulfobulbaceae</taxon>
        <taxon>Candidatus Desulfobia</taxon>
    </lineage>
</organism>
<evidence type="ECO:0000313" key="4">
    <source>
        <dbReference type="Proteomes" id="UP000614424"/>
    </source>
</evidence>
<dbReference type="AlphaFoldDB" id="A0A8J6N9X6"/>